<organism evidence="2 3">
    <name type="scientific">Inhella proteolytica</name>
    <dbReference type="NCBI Taxonomy" id="2795029"/>
    <lineage>
        <taxon>Bacteria</taxon>
        <taxon>Pseudomonadati</taxon>
        <taxon>Pseudomonadota</taxon>
        <taxon>Betaproteobacteria</taxon>
        <taxon>Burkholderiales</taxon>
        <taxon>Sphaerotilaceae</taxon>
        <taxon>Inhella</taxon>
    </lineage>
</organism>
<accession>A0A931J3E5</accession>
<dbReference type="SUPFAM" id="SSF50969">
    <property type="entry name" value="YVTN repeat-like/Quinoprotein amine dehydrogenase"/>
    <property type="match status" value="1"/>
</dbReference>
<evidence type="ECO:0000313" key="3">
    <source>
        <dbReference type="Proteomes" id="UP000613266"/>
    </source>
</evidence>
<evidence type="ECO:0000313" key="2">
    <source>
        <dbReference type="EMBL" id="MBH9576824.1"/>
    </source>
</evidence>
<dbReference type="AlphaFoldDB" id="A0A931J3E5"/>
<dbReference type="EMBL" id="JAEDAK010000004">
    <property type="protein sequence ID" value="MBH9576824.1"/>
    <property type="molecule type" value="Genomic_DNA"/>
</dbReference>
<dbReference type="InterPro" id="IPR011044">
    <property type="entry name" value="Quino_amine_DH_bsu"/>
</dbReference>
<dbReference type="Gene3D" id="2.130.10.10">
    <property type="entry name" value="YVTN repeat-like/Quinoprotein amine dehydrogenase"/>
    <property type="match status" value="1"/>
</dbReference>
<reference evidence="2" key="1">
    <citation type="submission" date="2020-12" db="EMBL/GenBank/DDBJ databases">
        <title>The genome sequence of Inhella sp. 1Y17.</title>
        <authorList>
            <person name="Liu Y."/>
        </authorList>
    </citation>
    <scope>NUCLEOTIDE SEQUENCE</scope>
    <source>
        <strain evidence="2">1Y17</strain>
    </source>
</reference>
<feature type="region of interest" description="Disordered" evidence="1">
    <location>
        <begin position="455"/>
        <end position="494"/>
    </location>
</feature>
<name>A0A931J3E5_9BURK</name>
<evidence type="ECO:0000256" key="1">
    <source>
        <dbReference type="SAM" id="MobiDB-lite"/>
    </source>
</evidence>
<dbReference type="SUPFAM" id="SSF82171">
    <property type="entry name" value="DPP6 N-terminal domain-like"/>
    <property type="match status" value="1"/>
</dbReference>
<dbReference type="Proteomes" id="UP000613266">
    <property type="component" value="Unassembled WGS sequence"/>
</dbReference>
<dbReference type="InterPro" id="IPR015943">
    <property type="entry name" value="WD40/YVTN_repeat-like_dom_sf"/>
</dbReference>
<protein>
    <submittedName>
        <fullName evidence="2">Uncharacterized protein</fullName>
    </submittedName>
</protein>
<keyword evidence="3" id="KW-1185">Reference proteome</keyword>
<gene>
    <name evidence="2" type="ORF">I7X39_07900</name>
</gene>
<proteinExistence type="predicted"/>
<sequence length="827" mass="88349">MALLPCVLSLLVACGGGSEPPAASPQVAAADLTQQAAETLRRRASGLRVQAAALPSLELQAEQLFEFAEQQYPQLFPGRSPTRLFGALNYRYYPASGIYLGIVVGPSTEYQAEGVYLMGGPYGDKPLLVGTIGQFLDSDGDGVANAQDVAPSDPLCALAQDAYQGSCHWRSMGSAKVKILGQSGDLLYLSALGEQALVYAYDLRSGHFSARVALSGFVPTAMVYSAEQARFYMGDAQGRVHAINEAFVEIGKPFAEVKFAVNALAMAGKHLMVQDSSGLTVFDRFGIQTGSGGVFYASIDGAEWNAANSRLYYLTRGISPADVVYAELDSATGKIKGGGESPYHGDYPIMDPVRLNPAGTRLLLGSGNLYSTDTLRWAGKLPTESIADALWLNDSDTVVASRGATRVRLQRFDGTRQLVEAMDLPPGGQLLGLVRRGGDVHWLLQYGDRVQVGVFTPSDDSDKDGVPNGQDKFPLDPAAAADSDGDSHPDAWLAGRSQADSTTGLSLDAYPLDAACHAPEQGNGSVCNPSFYAPKAVPTKVLADGRGMVYLLDTQAARVYRWSASSASFLTPLVIGQPDLAGVRQGPRVFGLSPDGRRLYFGYDNGLVSWMDSAGGAERQFANVASTVGGLVAAGNFVLVQDASGAWDTHSVFDTNGVLRDSQDWNYYSTHYLWAPTQNRVYFYRSSQSPNDLHYEELDPVSGKIASKGETPYHGEHSFYGAMALSPSGARIALGQGLVLSTSDLRVLKDLKEAWLDVQWLLDGRLAALLPNGANTRVALYNANSLELEGNLLAEGEPIALSPLGGQTLAVLTRLRDGSFRMTTLQP</sequence>
<comment type="caution">
    <text evidence="2">The sequence shown here is derived from an EMBL/GenBank/DDBJ whole genome shotgun (WGS) entry which is preliminary data.</text>
</comment>